<evidence type="ECO:0000313" key="1">
    <source>
        <dbReference type="EMBL" id="MBX25406.1"/>
    </source>
</evidence>
<dbReference type="EMBL" id="GGEC01044922">
    <property type="protein sequence ID" value="MBX25406.1"/>
    <property type="molecule type" value="Transcribed_RNA"/>
</dbReference>
<protein>
    <submittedName>
        <fullName evidence="1">Uncharacterized protein</fullName>
    </submittedName>
</protein>
<dbReference type="AlphaFoldDB" id="A0A2P2M5A5"/>
<proteinExistence type="predicted"/>
<reference evidence="1" key="1">
    <citation type="submission" date="2018-02" db="EMBL/GenBank/DDBJ databases">
        <title>Rhizophora mucronata_Transcriptome.</title>
        <authorList>
            <person name="Meera S.P."/>
            <person name="Sreeshan A."/>
            <person name="Augustine A."/>
        </authorList>
    </citation>
    <scope>NUCLEOTIDE SEQUENCE</scope>
    <source>
        <tissue evidence="1">Leaf</tissue>
    </source>
</reference>
<accession>A0A2P2M5A5</accession>
<name>A0A2P2M5A5_RHIMU</name>
<sequence>MNRTIMKIANWVYLQFSSLQQESNNTNRTCRNLNKRNNCTRGKMKFESISR</sequence>
<organism evidence="1">
    <name type="scientific">Rhizophora mucronata</name>
    <name type="common">Asiatic mangrove</name>
    <dbReference type="NCBI Taxonomy" id="61149"/>
    <lineage>
        <taxon>Eukaryota</taxon>
        <taxon>Viridiplantae</taxon>
        <taxon>Streptophyta</taxon>
        <taxon>Embryophyta</taxon>
        <taxon>Tracheophyta</taxon>
        <taxon>Spermatophyta</taxon>
        <taxon>Magnoliopsida</taxon>
        <taxon>eudicotyledons</taxon>
        <taxon>Gunneridae</taxon>
        <taxon>Pentapetalae</taxon>
        <taxon>rosids</taxon>
        <taxon>fabids</taxon>
        <taxon>Malpighiales</taxon>
        <taxon>Rhizophoraceae</taxon>
        <taxon>Rhizophora</taxon>
    </lineage>
</organism>